<keyword evidence="2 6" id="KW-0418">Kinase</keyword>
<dbReference type="Gene3D" id="3.40.50.10330">
    <property type="entry name" value="Probable inorganic polyphosphate/atp-NAD kinase, domain 1"/>
    <property type="match status" value="1"/>
</dbReference>
<keyword evidence="1 6" id="KW-0808">Transferase</keyword>
<dbReference type="Proteomes" id="UP000604381">
    <property type="component" value="Unassembled WGS sequence"/>
</dbReference>
<keyword evidence="4 6" id="KW-0520">NAD</keyword>
<dbReference type="Gene3D" id="2.60.200.30">
    <property type="entry name" value="Probable inorganic polyphosphate/atp-NAD kinase, domain 2"/>
    <property type="match status" value="1"/>
</dbReference>
<dbReference type="EMBL" id="JADHEI010000028">
    <property type="protein sequence ID" value="MBF2734784.1"/>
    <property type="molecule type" value="Genomic_DNA"/>
</dbReference>
<name>A0A930XXM2_9GAMM</name>
<protein>
    <recommendedName>
        <fullName evidence="6">NAD kinase</fullName>
        <ecNumber evidence="6">2.7.1.23</ecNumber>
    </recommendedName>
    <alternativeName>
        <fullName evidence="6">ATP-dependent NAD kinase</fullName>
    </alternativeName>
</protein>
<feature type="active site" description="Proton acceptor" evidence="6">
    <location>
        <position position="73"/>
    </location>
</feature>
<comment type="catalytic activity">
    <reaction evidence="5 6">
        <text>NAD(+) + ATP = ADP + NADP(+) + H(+)</text>
        <dbReference type="Rhea" id="RHEA:18629"/>
        <dbReference type="ChEBI" id="CHEBI:15378"/>
        <dbReference type="ChEBI" id="CHEBI:30616"/>
        <dbReference type="ChEBI" id="CHEBI:57540"/>
        <dbReference type="ChEBI" id="CHEBI:58349"/>
        <dbReference type="ChEBI" id="CHEBI:456216"/>
        <dbReference type="EC" id="2.7.1.23"/>
    </reaction>
</comment>
<comment type="caution">
    <text evidence="6">Lacks conserved residue(s) required for the propagation of feature annotation.</text>
</comment>
<sequence>MAARSCVALAARIRGRDALIQIAQVLRELDHDPVVDETSAASIGAKACREHGIKVRRPDARPRPVLAIALGGDGSFIQMAGRYAPQQVPLIGVNLGRVGFLADIPHHKMRPGIEAVLKGRYRDEMRIMLAAEHWRGGRRLSAHTVINDAVIDRGASASLISMAVHIDRQASFELRADGLVVSTPSGSTAYSMSAGGPIITPDCRVIAMTPINPHSLTHRPLVFDDQRRIEVRALSEARLSADGGEPLELRPEDTVVIKAHQKQMTMRHPIGYDYFDTLRTKLYWRLS</sequence>
<keyword evidence="3 6" id="KW-0521">NADP</keyword>
<dbReference type="GO" id="GO:0003951">
    <property type="term" value="F:NAD+ kinase activity"/>
    <property type="evidence" value="ECO:0007669"/>
    <property type="project" value="UniProtKB-UniRule"/>
</dbReference>
<dbReference type="PANTHER" id="PTHR20275">
    <property type="entry name" value="NAD KINASE"/>
    <property type="match status" value="1"/>
</dbReference>
<feature type="binding site" evidence="6">
    <location>
        <begin position="188"/>
        <end position="193"/>
    </location>
    <ligand>
        <name>NAD(+)</name>
        <dbReference type="ChEBI" id="CHEBI:57540"/>
    </ligand>
</feature>
<keyword evidence="6" id="KW-0067">ATP-binding</keyword>
<feature type="binding site" evidence="6">
    <location>
        <begin position="147"/>
        <end position="148"/>
    </location>
    <ligand>
        <name>NAD(+)</name>
        <dbReference type="ChEBI" id="CHEBI:57540"/>
    </ligand>
</feature>
<dbReference type="Pfam" id="PF20143">
    <property type="entry name" value="NAD_kinase_C"/>
    <property type="match status" value="1"/>
</dbReference>
<dbReference type="GO" id="GO:0051287">
    <property type="term" value="F:NAD binding"/>
    <property type="evidence" value="ECO:0007669"/>
    <property type="project" value="UniProtKB-ARBA"/>
</dbReference>
<evidence type="ECO:0000256" key="2">
    <source>
        <dbReference type="ARBA" id="ARBA00022777"/>
    </source>
</evidence>
<evidence type="ECO:0000313" key="8">
    <source>
        <dbReference type="Proteomes" id="UP000604381"/>
    </source>
</evidence>
<dbReference type="GO" id="GO:0005737">
    <property type="term" value="C:cytoplasm"/>
    <property type="evidence" value="ECO:0007669"/>
    <property type="project" value="UniProtKB-SubCell"/>
</dbReference>
<organism evidence="7 8">
    <name type="scientific">Candidatus Amphirhobacter heronislandensis</name>
    <dbReference type="NCBI Taxonomy" id="1732024"/>
    <lineage>
        <taxon>Bacteria</taxon>
        <taxon>Pseudomonadati</taxon>
        <taxon>Pseudomonadota</taxon>
        <taxon>Gammaproteobacteria</taxon>
        <taxon>Candidatus Tethybacterales</taxon>
        <taxon>Candidatus Tethybacteraceae</taxon>
        <taxon>Candidatus Amphirhobacter</taxon>
    </lineage>
</organism>
<feature type="binding site" evidence="6">
    <location>
        <begin position="73"/>
        <end position="74"/>
    </location>
    <ligand>
        <name>NAD(+)</name>
        <dbReference type="ChEBI" id="CHEBI:57540"/>
    </ligand>
</feature>
<keyword evidence="6" id="KW-0547">Nucleotide-binding</keyword>
<evidence type="ECO:0000256" key="5">
    <source>
        <dbReference type="ARBA" id="ARBA00047925"/>
    </source>
</evidence>
<comment type="function">
    <text evidence="6">Involved in the regulation of the intracellular balance of NAD and NADP, and is a key enzyme in the biosynthesis of NADP. Catalyzes specifically the phosphorylation on 2'-hydroxyl of the adenosine moiety of NAD to yield NADP.</text>
</comment>
<dbReference type="PANTHER" id="PTHR20275:SF0">
    <property type="entry name" value="NAD KINASE"/>
    <property type="match status" value="1"/>
</dbReference>
<dbReference type="InterPro" id="IPR016064">
    <property type="entry name" value="NAD/diacylglycerol_kinase_sf"/>
</dbReference>
<dbReference type="InterPro" id="IPR017438">
    <property type="entry name" value="ATP-NAD_kinase_N"/>
</dbReference>
<evidence type="ECO:0000256" key="4">
    <source>
        <dbReference type="ARBA" id="ARBA00023027"/>
    </source>
</evidence>
<dbReference type="HAMAP" id="MF_00361">
    <property type="entry name" value="NAD_kinase"/>
    <property type="match status" value="1"/>
</dbReference>
<dbReference type="GO" id="GO:0005524">
    <property type="term" value="F:ATP binding"/>
    <property type="evidence" value="ECO:0007669"/>
    <property type="project" value="UniProtKB-KW"/>
</dbReference>
<dbReference type="InterPro" id="IPR017437">
    <property type="entry name" value="ATP-NAD_kinase_PpnK-typ_C"/>
</dbReference>
<comment type="cofactor">
    <cofactor evidence="6">
        <name>a divalent metal cation</name>
        <dbReference type="ChEBI" id="CHEBI:60240"/>
    </cofactor>
</comment>
<dbReference type="EC" id="2.7.1.23" evidence="6"/>
<comment type="similarity">
    <text evidence="6">Belongs to the NAD kinase family.</text>
</comment>
<keyword evidence="8" id="KW-1185">Reference proteome</keyword>
<gene>
    <name evidence="6" type="primary">nadK</name>
    <name evidence="7" type="ORF">ISN26_01635</name>
</gene>
<dbReference type="GO" id="GO:0019674">
    <property type="term" value="P:NAD+ metabolic process"/>
    <property type="evidence" value="ECO:0007669"/>
    <property type="project" value="InterPro"/>
</dbReference>
<comment type="subcellular location">
    <subcellularLocation>
        <location evidence="6">Cytoplasm</location>
    </subcellularLocation>
</comment>
<dbReference type="GO" id="GO:0006741">
    <property type="term" value="P:NADP+ biosynthetic process"/>
    <property type="evidence" value="ECO:0007669"/>
    <property type="project" value="UniProtKB-UniRule"/>
</dbReference>
<evidence type="ECO:0000256" key="6">
    <source>
        <dbReference type="HAMAP-Rule" id="MF_00361"/>
    </source>
</evidence>
<evidence type="ECO:0000256" key="3">
    <source>
        <dbReference type="ARBA" id="ARBA00022857"/>
    </source>
</evidence>
<dbReference type="SUPFAM" id="SSF111331">
    <property type="entry name" value="NAD kinase/diacylglycerol kinase-like"/>
    <property type="match status" value="1"/>
</dbReference>
<reference evidence="7" key="1">
    <citation type="submission" date="2020-10" db="EMBL/GenBank/DDBJ databases">
        <title>An improved Amphimedon queenslandica hologenome assembly reveals how three proteobacterial symbionts can extend the metabolic phenotypic of their marine sponge host.</title>
        <authorList>
            <person name="Degnan B."/>
            <person name="Degnan S."/>
            <person name="Xiang X."/>
        </authorList>
    </citation>
    <scope>NUCLEOTIDE SEQUENCE</scope>
    <source>
        <strain evidence="7">AqS2</strain>
    </source>
</reference>
<keyword evidence="6" id="KW-0963">Cytoplasm</keyword>
<dbReference type="InterPro" id="IPR002504">
    <property type="entry name" value="NADK"/>
</dbReference>
<dbReference type="AlphaFoldDB" id="A0A930XXM2"/>
<feature type="binding site" evidence="6">
    <location>
        <position position="177"/>
    </location>
    <ligand>
        <name>NAD(+)</name>
        <dbReference type="ChEBI" id="CHEBI:57540"/>
    </ligand>
</feature>
<comment type="caution">
    <text evidence="7">The sequence shown here is derived from an EMBL/GenBank/DDBJ whole genome shotgun (WGS) entry which is preliminary data.</text>
</comment>
<dbReference type="GO" id="GO:0046872">
    <property type="term" value="F:metal ion binding"/>
    <property type="evidence" value="ECO:0007669"/>
    <property type="project" value="UniProtKB-UniRule"/>
</dbReference>
<evidence type="ECO:0000256" key="1">
    <source>
        <dbReference type="ARBA" id="ARBA00022679"/>
    </source>
</evidence>
<evidence type="ECO:0000313" key="7">
    <source>
        <dbReference type="EMBL" id="MBF2734784.1"/>
    </source>
</evidence>
<accession>A0A930XXM2</accession>
<feature type="binding site" evidence="6">
    <location>
        <position position="175"/>
    </location>
    <ligand>
        <name>NAD(+)</name>
        <dbReference type="ChEBI" id="CHEBI:57540"/>
    </ligand>
</feature>
<proteinExistence type="inferred from homology"/>
<dbReference type="Pfam" id="PF01513">
    <property type="entry name" value="NAD_kinase"/>
    <property type="match status" value="1"/>
</dbReference>